<sequence>MKKITVVGAGIIGLSVAYYLHKEGAEVTVVDRQPEGDKTSFGNAGGIAVTEVIPAAVPGIFMKVPGWMLDPLGPLAVRPAHALKLLPWLLRFYRSGKKDEFMRIYRSLSVLNSRVYNDLLPMLEDTGLMKELHRDGALTVYETEAGYNAEKHEWELREQAGIRVQHMTGDEARALEPALSSKVTHAVFTPQWSHINDPKVIVDELRGWLIKQGVNVIKGDVGEIQTAGAGQQQVKMKDGRTHFADDIVIAAGVWSRKLAEMLGEKSLVESERGYNTTIQDSGVQLSREVIFAERKFVATPLSCGLRIGGAAEFGGINDKPNYKRASSLAKLAEIYLPTLKKTEGIHWAGHRPSTPDSLPVISRSSLHSHVYYAFGHGHLGLTQSATTGRLIADLIYSRPDSLDYTPYSIKRFN</sequence>
<dbReference type="InterPro" id="IPR006076">
    <property type="entry name" value="FAD-dep_OxRdtase"/>
</dbReference>
<dbReference type="OrthoDB" id="9805337at2"/>
<dbReference type="GO" id="GO:0005737">
    <property type="term" value="C:cytoplasm"/>
    <property type="evidence" value="ECO:0007669"/>
    <property type="project" value="TreeGrafter"/>
</dbReference>
<reference evidence="3 4" key="1">
    <citation type="submission" date="2018-11" db="EMBL/GenBank/DDBJ databases">
        <title>Whole genome sequencing of Pantoea sp. RIT388.</title>
        <authorList>
            <person name="Gan H.M."/>
            <person name="Hudson A.O."/>
        </authorList>
    </citation>
    <scope>NUCLEOTIDE SEQUENCE [LARGE SCALE GENOMIC DNA]</scope>
    <source>
        <strain evidence="3 4">RIT388</strain>
    </source>
</reference>
<feature type="domain" description="FAD dependent oxidoreductase" evidence="2">
    <location>
        <begin position="4"/>
        <end position="394"/>
    </location>
</feature>
<dbReference type="PANTHER" id="PTHR13847">
    <property type="entry name" value="SARCOSINE DEHYDROGENASE-RELATED"/>
    <property type="match status" value="1"/>
</dbReference>
<dbReference type="RefSeq" id="WP_123802948.1">
    <property type="nucleotide sequence ID" value="NZ_RMVG01000025.1"/>
</dbReference>
<dbReference type="AlphaFoldDB" id="A0A3N4ND77"/>
<organism evidence="3 4">
    <name type="scientific">Candidatus Pantoea deserta</name>
    <dbReference type="NCBI Taxonomy" id="1869313"/>
    <lineage>
        <taxon>Bacteria</taxon>
        <taxon>Pseudomonadati</taxon>
        <taxon>Pseudomonadota</taxon>
        <taxon>Gammaproteobacteria</taxon>
        <taxon>Enterobacterales</taxon>
        <taxon>Erwiniaceae</taxon>
        <taxon>Pantoea</taxon>
    </lineage>
</organism>
<keyword evidence="4" id="KW-1185">Reference proteome</keyword>
<proteinExistence type="predicted"/>
<evidence type="ECO:0000256" key="1">
    <source>
        <dbReference type="ARBA" id="ARBA00023002"/>
    </source>
</evidence>
<dbReference type="Gene3D" id="3.50.50.60">
    <property type="entry name" value="FAD/NAD(P)-binding domain"/>
    <property type="match status" value="2"/>
</dbReference>
<dbReference type="GO" id="GO:0016491">
    <property type="term" value="F:oxidoreductase activity"/>
    <property type="evidence" value="ECO:0007669"/>
    <property type="project" value="UniProtKB-KW"/>
</dbReference>
<dbReference type="Pfam" id="PF01266">
    <property type="entry name" value="DAO"/>
    <property type="match status" value="1"/>
</dbReference>
<evidence type="ECO:0000259" key="2">
    <source>
        <dbReference type="Pfam" id="PF01266"/>
    </source>
</evidence>
<dbReference type="InterPro" id="IPR036188">
    <property type="entry name" value="FAD/NAD-bd_sf"/>
</dbReference>
<name>A0A3N4ND77_9GAMM</name>
<comment type="caution">
    <text evidence="3">The sequence shown here is derived from an EMBL/GenBank/DDBJ whole genome shotgun (WGS) entry which is preliminary data.</text>
</comment>
<accession>A0A3N4ND77</accession>
<dbReference type="Proteomes" id="UP000281332">
    <property type="component" value="Unassembled WGS sequence"/>
</dbReference>
<dbReference type="Gene3D" id="3.30.9.10">
    <property type="entry name" value="D-Amino Acid Oxidase, subunit A, domain 2"/>
    <property type="match status" value="1"/>
</dbReference>
<keyword evidence="1" id="KW-0560">Oxidoreductase</keyword>
<protein>
    <submittedName>
        <fullName evidence="3">FAD-binding oxidoreductase</fullName>
    </submittedName>
</protein>
<gene>
    <name evidence="3" type="ORF">BBB56_21545</name>
</gene>
<dbReference type="EMBL" id="RMVG01000025">
    <property type="protein sequence ID" value="RPD94264.1"/>
    <property type="molecule type" value="Genomic_DNA"/>
</dbReference>
<dbReference type="PANTHER" id="PTHR13847:SF289">
    <property type="entry name" value="GLYCINE OXIDASE"/>
    <property type="match status" value="1"/>
</dbReference>
<evidence type="ECO:0000313" key="3">
    <source>
        <dbReference type="EMBL" id="RPD94264.1"/>
    </source>
</evidence>
<dbReference type="SUPFAM" id="SSF54373">
    <property type="entry name" value="FAD-linked reductases, C-terminal domain"/>
    <property type="match status" value="1"/>
</dbReference>
<dbReference type="SUPFAM" id="SSF51905">
    <property type="entry name" value="FAD/NAD(P)-binding domain"/>
    <property type="match status" value="1"/>
</dbReference>
<evidence type="ECO:0000313" key="4">
    <source>
        <dbReference type="Proteomes" id="UP000281332"/>
    </source>
</evidence>